<dbReference type="Gene3D" id="3.10.129.10">
    <property type="entry name" value="Hotdog Thioesterase"/>
    <property type="match status" value="2"/>
</dbReference>
<dbReference type="OrthoDB" id="7597365at2"/>
<dbReference type="SUPFAM" id="SSF54637">
    <property type="entry name" value="Thioesterase/thiol ester dehydrase-isomerase"/>
    <property type="match status" value="2"/>
</dbReference>
<evidence type="ECO:0000313" key="1">
    <source>
        <dbReference type="EMBL" id="EAU48697.1"/>
    </source>
</evidence>
<dbReference type="EMBL" id="AATQ01000001">
    <property type="protein sequence ID" value="EAU48697.1"/>
    <property type="molecule type" value="Genomic_DNA"/>
</dbReference>
<comment type="caution">
    <text evidence="1">The sequence shown here is derived from an EMBL/GenBank/DDBJ whole genome shotgun (WGS) entry which is preliminary data.</text>
</comment>
<evidence type="ECO:0008006" key="3">
    <source>
        <dbReference type="Google" id="ProtNLM"/>
    </source>
</evidence>
<dbReference type="HOGENOM" id="CLU_962362_0_0_5"/>
<dbReference type="eggNOG" id="COG0824">
    <property type="taxonomic scope" value="Bacteria"/>
</dbReference>
<dbReference type="Proteomes" id="UP000006230">
    <property type="component" value="Unassembled WGS sequence"/>
</dbReference>
<reference evidence="1 2" key="1">
    <citation type="journal article" date="2010" name="J. Bacteriol.">
        <title>Genome sequences of Pelagibaca bermudensis HTCC2601T and Maritimibacter alkaliphilus HTCC2654T, the type strains of two marine Roseobacter genera.</title>
        <authorList>
            <person name="Thrash J.C."/>
            <person name="Cho J.C."/>
            <person name="Ferriera S."/>
            <person name="Johnson J."/>
            <person name="Vergin K.L."/>
            <person name="Giovannoni S.J."/>
        </authorList>
    </citation>
    <scope>NUCLEOTIDE SEQUENCE [LARGE SCALE GENOMIC DNA]</scope>
    <source>
        <strain evidence="2">DSM 26914 / JCM 13377 / KCTC 12554 / HTCC2601</strain>
    </source>
</reference>
<dbReference type="InterPro" id="IPR029069">
    <property type="entry name" value="HotDog_dom_sf"/>
</dbReference>
<dbReference type="STRING" id="314265.R2601_03953"/>
<accession>Q0FW55</accession>
<name>Q0FW55_SALBH</name>
<protein>
    <recommendedName>
        <fullName evidence="3">Acyl-CoA thioester hydrolase</fullName>
    </recommendedName>
</protein>
<keyword evidence="2" id="KW-1185">Reference proteome</keyword>
<organism evidence="1 2">
    <name type="scientific">Salipiger bermudensis (strain DSM 26914 / JCM 13377 / KCTC 12554 / HTCC2601)</name>
    <name type="common">Pelagibaca bermudensis</name>
    <dbReference type="NCBI Taxonomy" id="314265"/>
    <lineage>
        <taxon>Bacteria</taxon>
        <taxon>Pseudomonadati</taxon>
        <taxon>Pseudomonadota</taxon>
        <taxon>Alphaproteobacteria</taxon>
        <taxon>Rhodobacterales</taxon>
        <taxon>Roseobacteraceae</taxon>
        <taxon>Salipiger</taxon>
    </lineage>
</organism>
<gene>
    <name evidence="1" type="ORF">R2601_03953</name>
</gene>
<proteinExistence type="predicted"/>
<dbReference type="RefSeq" id="WP_007802308.1">
    <property type="nucleotide sequence ID" value="NZ_DS022277.1"/>
</dbReference>
<evidence type="ECO:0000313" key="2">
    <source>
        <dbReference type="Proteomes" id="UP000006230"/>
    </source>
</evidence>
<dbReference type="AlphaFoldDB" id="Q0FW55"/>
<sequence length="272" mass="29543">MTEIGRPTYYSRVERWECDYNNHWNARFYGRSFQMAAEALATAPGAPGPGGAITPLRHLRFHRELFVSAPVEVRSARLAGGPQDGAVVHLLMSGGEISATALDLTTQRAADLPEVTPEEVPLALPRGLGTTPMRDWPDAGAHDVTVPLGPVRPSDLDHTGALLFEQIIRHSSVSSHAQLNHLGFTPEFSNRTGINRMGVEFLVSRGAAPVAGRPLFATSRLQAIKGKSFWAVHRVFDDMGEAVATIEQCLLTVDLNTRKAVAVPDFLYAALD</sequence>